<accession>A0ABP8KPA5</accession>
<name>A0ABP8KPA5_9BACT</name>
<keyword evidence="1" id="KW-0812">Transmembrane</keyword>
<keyword evidence="1" id="KW-1133">Transmembrane helix</keyword>
<feature type="transmembrane region" description="Helical" evidence="1">
    <location>
        <begin position="285"/>
        <end position="304"/>
    </location>
</feature>
<protein>
    <submittedName>
        <fullName evidence="3">Uncharacterized protein</fullName>
    </submittedName>
</protein>
<evidence type="ECO:0000256" key="2">
    <source>
        <dbReference type="SAM" id="SignalP"/>
    </source>
</evidence>
<organism evidence="3 4">
    <name type="scientific">Nibrella viscosa</name>
    <dbReference type="NCBI Taxonomy" id="1084524"/>
    <lineage>
        <taxon>Bacteria</taxon>
        <taxon>Pseudomonadati</taxon>
        <taxon>Bacteroidota</taxon>
        <taxon>Cytophagia</taxon>
        <taxon>Cytophagales</taxon>
        <taxon>Spirosomataceae</taxon>
        <taxon>Nibrella</taxon>
    </lineage>
</organism>
<evidence type="ECO:0000256" key="1">
    <source>
        <dbReference type="SAM" id="Phobius"/>
    </source>
</evidence>
<feature type="signal peptide" evidence="2">
    <location>
        <begin position="1"/>
        <end position="25"/>
    </location>
</feature>
<proteinExistence type="predicted"/>
<keyword evidence="4" id="KW-1185">Reference proteome</keyword>
<dbReference type="Proteomes" id="UP001500936">
    <property type="component" value="Unassembled WGS sequence"/>
</dbReference>
<keyword evidence="2" id="KW-0732">Signal</keyword>
<dbReference type="RefSeq" id="WP_345269278.1">
    <property type="nucleotide sequence ID" value="NZ_BAABHB010000007.1"/>
</dbReference>
<gene>
    <name evidence="3" type="ORF">GCM10023187_35990</name>
</gene>
<evidence type="ECO:0000313" key="4">
    <source>
        <dbReference type="Proteomes" id="UP001500936"/>
    </source>
</evidence>
<dbReference type="EMBL" id="BAABHB010000007">
    <property type="protein sequence ID" value="GAA4410864.1"/>
    <property type="molecule type" value="Genomic_DNA"/>
</dbReference>
<reference evidence="4" key="1">
    <citation type="journal article" date="2019" name="Int. J. Syst. Evol. Microbiol.">
        <title>The Global Catalogue of Microorganisms (GCM) 10K type strain sequencing project: providing services to taxonomists for standard genome sequencing and annotation.</title>
        <authorList>
            <consortium name="The Broad Institute Genomics Platform"/>
            <consortium name="The Broad Institute Genome Sequencing Center for Infectious Disease"/>
            <person name="Wu L."/>
            <person name="Ma J."/>
        </authorList>
    </citation>
    <scope>NUCLEOTIDE SEQUENCE [LARGE SCALE GENOMIC DNA]</scope>
    <source>
        <strain evidence="4">JCM 17925</strain>
    </source>
</reference>
<sequence length="341" mass="37197">MIHKKQITAFTGMLALLLSSTCLWAQGVKITTASGQTAKTTLTSTEMTLLVNAGSLGAQPTTQLYTPADDNASRSQSSAAVLQNKNQVSPAYQAAVTKLANKTGKYGLNFNAVVVADLYYAHVLKNLDNLIEAGSMNLNPKSTDITEYILTKTLDYVAKLEAQAGLKPDPNYIRFVNSMREQLSGVNYVDVMQGDPVSFFAEVIYKAGLQQCISYCQDPFNEWTMTKKKSAGVFVAFLVADLLGYGNVAKQGNAIYKMLYDAYVAKKQGAQYGAYQPLVKRSGTAVPFVLYGVSFGSLAPIMILSKSSQALSYYWDDKCNCPKDDIFIWATFSAPHSFIVP</sequence>
<keyword evidence="1" id="KW-0472">Membrane</keyword>
<comment type="caution">
    <text evidence="3">The sequence shown here is derived from an EMBL/GenBank/DDBJ whole genome shotgun (WGS) entry which is preliminary data.</text>
</comment>
<evidence type="ECO:0000313" key="3">
    <source>
        <dbReference type="EMBL" id="GAA4410864.1"/>
    </source>
</evidence>
<feature type="chain" id="PRO_5047358314" evidence="2">
    <location>
        <begin position="26"/>
        <end position="341"/>
    </location>
</feature>